<dbReference type="SFLD" id="SFLDG01140">
    <property type="entry name" value="C2.B:_Phosphomannomutase_and_P"/>
    <property type="match status" value="1"/>
</dbReference>
<evidence type="ECO:0000313" key="1">
    <source>
        <dbReference type="EMBL" id="ADK67475.1"/>
    </source>
</evidence>
<dbReference type="CDD" id="cd07516">
    <property type="entry name" value="HAD_Pase"/>
    <property type="match status" value="1"/>
</dbReference>
<dbReference type="InterPro" id="IPR036412">
    <property type="entry name" value="HAD-like_sf"/>
</dbReference>
<dbReference type="Gene3D" id="3.40.50.1000">
    <property type="entry name" value="HAD superfamily/HAD-like"/>
    <property type="match status" value="1"/>
</dbReference>
<accession>E1QYL1</accession>
<dbReference type="PATRIC" id="fig|633147.7.peg.1212"/>
<dbReference type="InterPro" id="IPR006379">
    <property type="entry name" value="HAD-SF_hydro_IIB"/>
</dbReference>
<dbReference type="NCBIfam" id="TIGR00099">
    <property type="entry name" value="Cof-subfamily"/>
    <property type="match status" value="1"/>
</dbReference>
<dbReference type="PROSITE" id="PS01229">
    <property type="entry name" value="COF_2"/>
    <property type="match status" value="1"/>
</dbReference>
<dbReference type="NCBIfam" id="TIGR01484">
    <property type="entry name" value="HAD-SF-IIB"/>
    <property type="match status" value="1"/>
</dbReference>
<name>E1QYL1_OLSUV</name>
<dbReference type="PANTHER" id="PTHR10000:SF8">
    <property type="entry name" value="HAD SUPERFAMILY HYDROLASE-LIKE, TYPE 3"/>
    <property type="match status" value="1"/>
</dbReference>
<keyword evidence="1" id="KW-0378">Hydrolase</keyword>
<dbReference type="Pfam" id="PF08282">
    <property type="entry name" value="Hydrolase_3"/>
    <property type="match status" value="1"/>
</dbReference>
<gene>
    <name evidence="1" type="ordered locus">Olsu_0351</name>
</gene>
<dbReference type="EMBL" id="CP002106">
    <property type="protein sequence ID" value="ADK67475.1"/>
    <property type="molecule type" value="Genomic_DNA"/>
</dbReference>
<dbReference type="InterPro" id="IPR023214">
    <property type="entry name" value="HAD_sf"/>
</dbReference>
<dbReference type="HOGENOM" id="CLU_044146_0_2_11"/>
<keyword evidence="2" id="KW-1185">Reference proteome</keyword>
<dbReference type="STRING" id="633147.Olsu_0351"/>
<evidence type="ECO:0000313" key="2">
    <source>
        <dbReference type="Proteomes" id="UP000000333"/>
    </source>
</evidence>
<dbReference type="GO" id="GO:0005829">
    <property type="term" value="C:cytosol"/>
    <property type="evidence" value="ECO:0007669"/>
    <property type="project" value="TreeGrafter"/>
</dbReference>
<dbReference type="Proteomes" id="UP000000333">
    <property type="component" value="Chromosome"/>
</dbReference>
<proteinExistence type="predicted"/>
<reference evidence="1 2" key="1">
    <citation type="journal article" date="2010" name="Stand. Genomic Sci.">
        <title>Complete genome sequence of Olsenella uli type strain (VPI D76D-27C).</title>
        <authorList>
            <person name="Goker M."/>
            <person name="Held B."/>
            <person name="Lucas S."/>
            <person name="Nolan M."/>
            <person name="Yasawong M."/>
            <person name="Glavina Del Rio T."/>
            <person name="Tice H."/>
            <person name="Cheng J.F."/>
            <person name="Bruce D."/>
            <person name="Detter J.C."/>
            <person name="Tapia R."/>
            <person name="Han C."/>
            <person name="Goodwin L."/>
            <person name="Pitluck S."/>
            <person name="Liolios K."/>
            <person name="Ivanova N."/>
            <person name="Mavromatis K."/>
            <person name="Mikhailova N."/>
            <person name="Pati A."/>
            <person name="Chen A."/>
            <person name="Palaniappan K."/>
            <person name="Land M."/>
            <person name="Hauser L."/>
            <person name="Chang Y.J."/>
            <person name="Jeffries C.D."/>
            <person name="Rohde M."/>
            <person name="Sikorski J."/>
            <person name="Pukall R."/>
            <person name="Woyke T."/>
            <person name="Bristow J."/>
            <person name="Eisen J.A."/>
            <person name="Markowitz V."/>
            <person name="Hugenholtz P."/>
            <person name="Kyrpides N.C."/>
            <person name="Klenk H.P."/>
            <person name="Lapidus A."/>
        </authorList>
    </citation>
    <scope>NUCLEOTIDE SEQUENCE [LARGE SCALE GENOMIC DNA]</scope>
    <source>
        <strain evidence="2">ATCC 49627 / DSM 7084 / CIP 109912 / JCM 12494 / NCIMB 702895 / VPI D76D-27C</strain>
    </source>
</reference>
<dbReference type="AlphaFoldDB" id="E1QYL1"/>
<dbReference type="InterPro" id="IPR000150">
    <property type="entry name" value="Cof"/>
</dbReference>
<dbReference type="PANTHER" id="PTHR10000">
    <property type="entry name" value="PHOSPHOSERINE PHOSPHATASE"/>
    <property type="match status" value="1"/>
</dbReference>
<dbReference type="GeneID" id="78513174"/>
<dbReference type="GO" id="GO:0000287">
    <property type="term" value="F:magnesium ion binding"/>
    <property type="evidence" value="ECO:0007669"/>
    <property type="project" value="TreeGrafter"/>
</dbReference>
<dbReference type="Gene3D" id="3.30.1240.10">
    <property type="match status" value="1"/>
</dbReference>
<dbReference type="eggNOG" id="COG0561">
    <property type="taxonomic scope" value="Bacteria"/>
</dbReference>
<dbReference type="OrthoDB" id="3180855at2"/>
<organism evidence="1 2">
    <name type="scientific">Olsenella uli (strain ATCC 49627 / DSM 7084 / CCUG 31166 / CIP 109912 / JCM 12494 / LMG 11480 / NCIMB 702895 / VPI D76D-27C)</name>
    <name type="common">Lactobacillus uli</name>
    <dbReference type="NCBI Taxonomy" id="633147"/>
    <lineage>
        <taxon>Bacteria</taxon>
        <taxon>Bacillati</taxon>
        <taxon>Actinomycetota</taxon>
        <taxon>Coriobacteriia</taxon>
        <taxon>Coriobacteriales</taxon>
        <taxon>Atopobiaceae</taxon>
        <taxon>Olsenella</taxon>
    </lineage>
</organism>
<dbReference type="RefSeq" id="WP_013251227.1">
    <property type="nucleotide sequence ID" value="NC_014363.1"/>
</dbReference>
<protein>
    <submittedName>
        <fullName evidence="1">Cof-like hydrolase</fullName>
    </submittedName>
</protein>
<sequence length="270" mass="28585">MFERSHRWKAVFSDIDGTLLCSDHTMSQTTRETLEACIHAGIHVTLASSRSPQGIETVRGSCGLRTAVIAFGGALAFDEQGDKVLERGLSVAQATAVVSYLEQSHLDASWNVFTPARWIVASRRDPRIAHEEEVVKVTAQEGTTAELADDACVGKVLLMCEAGQSQPLARQLSAAFPQLSVCTSSPILVEVNAMGVSKADALRALCAHWGIGTEDTLALGDGDNDLEMLRAAGLGVAMGNASAEVRRAAGFVTEDNDHDGAAHALQALMA</sequence>
<dbReference type="GO" id="GO:0016791">
    <property type="term" value="F:phosphatase activity"/>
    <property type="evidence" value="ECO:0007669"/>
    <property type="project" value="UniProtKB-ARBA"/>
</dbReference>
<dbReference type="KEGG" id="ols:Olsu_0351"/>
<dbReference type="SUPFAM" id="SSF56784">
    <property type="entry name" value="HAD-like"/>
    <property type="match status" value="1"/>
</dbReference>
<dbReference type="SFLD" id="SFLDS00003">
    <property type="entry name" value="Haloacid_Dehalogenase"/>
    <property type="match status" value="1"/>
</dbReference>